<dbReference type="SUPFAM" id="SSF55781">
    <property type="entry name" value="GAF domain-like"/>
    <property type="match status" value="1"/>
</dbReference>
<dbReference type="PROSITE" id="PS00867">
    <property type="entry name" value="CPSASE_2"/>
    <property type="match status" value="1"/>
</dbReference>
<evidence type="ECO:0000313" key="8">
    <source>
        <dbReference type="EMBL" id="MBD2773726.1"/>
    </source>
</evidence>
<dbReference type="RefSeq" id="WP_190829860.1">
    <property type="nucleotide sequence ID" value="NZ_CAWPPI010000059.1"/>
</dbReference>
<dbReference type="InterPro" id="IPR036890">
    <property type="entry name" value="HATPase_C_sf"/>
</dbReference>
<name>A0A8J6XJM1_9CYAN</name>
<dbReference type="GO" id="GO:0004673">
    <property type="term" value="F:protein histidine kinase activity"/>
    <property type="evidence" value="ECO:0007669"/>
    <property type="project" value="UniProtKB-EC"/>
</dbReference>
<proteinExistence type="inferred from homology"/>
<reference evidence="8" key="1">
    <citation type="submission" date="2020-09" db="EMBL/GenBank/DDBJ databases">
        <title>Iningainema tapete sp. nov. (Scytonemataceae, Cyanobacteria) from greenhouses in central Florida (USA) produces two types of nodularin with biosynthetic potential for microcystin-LR and anabaenopeptins.</title>
        <authorList>
            <person name="Berthold D.E."/>
            <person name="Lefler F.W."/>
            <person name="Huang I.-S."/>
            <person name="Abdulla H."/>
            <person name="Zimba P.V."/>
            <person name="Laughinghouse H.D. IV."/>
        </authorList>
    </citation>
    <scope>NUCLEOTIDE SEQUENCE</scope>
    <source>
        <strain evidence="8">BLCCT55</strain>
    </source>
</reference>
<evidence type="ECO:0000313" key="9">
    <source>
        <dbReference type="Proteomes" id="UP000629098"/>
    </source>
</evidence>
<evidence type="ECO:0000256" key="4">
    <source>
        <dbReference type="ARBA" id="ARBA00022777"/>
    </source>
</evidence>
<dbReference type="SMART" id="SM00387">
    <property type="entry name" value="HATPase_c"/>
    <property type="match status" value="1"/>
</dbReference>
<comment type="catalytic activity">
    <reaction evidence="1">
        <text>ATP + protein L-histidine = ADP + protein N-phospho-L-histidine.</text>
        <dbReference type="EC" id="2.7.13.3"/>
    </reaction>
</comment>
<sequence length="531" mass="60615">MKGTDKNITKQTAQEALQRQLKQDQLLKRMRSGIHSCSRLEPMLQIAVEEGRQFLQTDRMIICRFLPDGSGVVAFESVAAQLTLIQGMDLPISLPATIRNKSVDGSLSYIIQEFDHYIKRVIKASCQYEVKASLVIPIILGVEELEPTLSERQNPLWGLLIAHNCLTERTWQSWEIDGLEQLSVQIAIAVQQAQLFEQVRREIALKQFSQAIEQEKTLQLDSTLEELKQAQGQLLQNEKMANLGQLVADMANEINNPVNFIHNSLHPASHYAEDLIRLIELYQHFYPDPGTVITTQIQRLDLDFIKTDLLKLLWSMRAGSERITEIVFALQNFSHFDDGQMRKADLHEGIESVLRILQHRLKEQPDKPGIQVIKEFGDLPLVECFPGELNLVFMNILTNAIDALEDRMRLDFSFMPEILIRTQVVSSHLSLVGGNEYREKNSKKQKVIIRISDNGKGILPHIQRHIFEPFFTTKPMGKGKGLGLSISEQIIVDKHQGKLRCNSRINQGTEFVIEMNTKARNYADMRKQASF</sequence>
<dbReference type="SUPFAM" id="SSF55874">
    <property type="entry name" value="ATPase domain of HSP90 chaperone/DNA topoisomerase II/histidine kinase"/>
    <property type="match status" value="1"/>
</dbReference>
<dbReference type="InterPro" id="IPR016132">
    <property type="entry name" value="Phyto_chromo_attachment"/>
</dbReference>
<evidence type="ECO:0000259" key="6">
    <source>
        <dbReference type="PROSITE" id="PS50046"/>
    </source>
</evidence>
<dbReference type="AlphaFoldDB" id="A0A8J6XJM1"/>
<evidence type="ECO:0000256" key="3">
    <source>
        <dbReference type="ARBA" id="ARBA00012438"/>
    </source>
</evidence>
<dbReference type="Pfam" id="PF02518">
    <property type="entry name" value="HATPase_c"/>
    <property type="match status" value="1"/>
</dbReference>
<keyword evidence="4 8" id="KW-0808">Transferase</keyword>
<accession>A0A8J6XJM1</accession>
<dbReference type="EMBL" id="JACXAE010000059">
    <property type="protein sequence ID" value="MBD2773726.1"/>
    <property type="molecule type" value="Genomic_DNA"/>
</dbReference>
<dbReference type="InterPro" id="IPR005467">
    <property type="entry name" value="His_kinase_dom"/>
</dbReference>
<dbReference type="PANTHER" id="PTHR43065:SF50">
    <property type="entry name" value="HISTIDINE KINASE"/>
    <property type="match status" value="1"/>
</dbReference>
<dbReference type="InterPro" id="IPR003018">
    <property type="entry name" value="GAF"/>
</dbReference>
<keyword evidence="5" id="KW-0902">Two-component regulatory system</keyword>
<dbReference type="PROSITE" id="PS50109">
    <property type="entry name" value="HIS_KIN"/>
    <property type="match status" value="1"/>
</dbReference>
<dbReference type="InterPro" id="IPR005479">
    <property type="entry name" value="CPAse_ATP-bd"/>
</dbReference>
<dbReference type="PROSITE" id="PS50046">
    <property type="entry name" value="PHYTOCHROME_2"/>
    <property type="match status" value="1"/>
</dbReference>
<feature type="domain" description="Phytochrome chromophore attachment site" evidence="6">
    <location>
        <begin position="39"/>
        <end position="185"/>
    </location>
</feature>
<dbReference type="Gene3D" id="3.30.565.10">
    <property type="entry name" value="Histidine kinase-like ATPase, C-terminal domain"/>
    <property type="match status" value="1"/>
</dbReference>
<protein>
    <recommendedName>
        <fullName evidence="3">histidine kinase</fullName>
        <ecNumber evidence="3">2.7.13.3</ecNumber>
    </recommendedName>
</protein>
<dbReference type="Pfam" id="PF01590">
    <property type="entry name" value="GAF"/>
    <property type="match status" value="1"/>
</dbReference>
<dbReference type="Gene3D" id="3.30.450.40">
    <property type="match status" value="2"/>
</dbReference>
<dbReference type="EC" id="2.7.13.3" evidence="3"/>
<dbReference type="Proteomes" id="UP000629098">
    <property type="component" value="Unassembled WGS sequence"/>
</dbReference>
<gene>
    <name evidence="8" type="ORF">ICL16_17020</name>
</gene>
<organism evidence="8 9">
    <name type="scientific">Iningainema tapete BLCC-T55</name>
    <dbReference type="NCBI Taxonomy" id="2748662"/>
    <lineage>
        <taxon>Bacteria</taxon>
        <taxon>Bacillati</taxon>
        <taxon>Cyanobacteriota</taxon>
        <taxon>Cyanophyceae</taxon>
        <taxon>Nostocales</taxon>
        <taxon>Scytonemataceae</taxon>
        <taxon>Iningainema tapete</taxon>
    </lineage>
</organism>
<keyword evidence="9" id="KW-1185">Reference proteome</keyword>
<dbReference type="PRINTS" id="PR00344">
    <property type="entry name" value="BCTRLSENSOR"/>
</dbReference>
<keyword evidence="4 8" id="KW-0418">Kinase</keyword>
<dbReference type="PANTHER" id="PTHR43065">
    <property type="entry name" value="SENSOR HISTIDINE KINASE"/>
    <property type="match status" value="1"/>
</dbReference>
<evidence type="ECO:0000256" key="2">
    <source>
        <dbReference type="ARBA" id="ARBA00006402"/>
    </source>
</evidence>
<comment type="similarity">
    <text evidence="2">In the N-terminal section; belongs to the phytochrome family.</text>
</comment>
<dbReference type="InterPro" id="IPR004358">
    <property type="entry name" value="Sig_transdc_His_kin-like_C"/>
</dbReference>
<feature type="domain" description="Histidine kinase" evidence="7">
    <location>
        <begin position="281"/>
        <end position="519"/>
    </location>
</feature>
<evidence type="ECO:0000256" key="1">
    <source>
        <dbReference type="ARBA" id="ARBA00000085"/>
    </source>
</evidence>
<dbReference type="InterPro" id="IPR003594">
    <property type="entry name" value="HATPase_dom"/>
</dbReference>
<evidence type="ECO:0000259" key="7">
    <source>
        <dbReference type="PROSITE" id="PS50109"/>
    </source>
</evidence>
<dbReference type="Gene3D" id="1.10.287.130">
    <property type="match status" value="1"/>
</dbReference>
<evidence type="ECO:0000256" key="5">
    <source>
        <dbReference type="ARBA" id="ARBA00023012"/>
    </source>
</evidence>
<dbReference type="GO" id="GO:0005524">
    <property type="term" value="F:ATP binding"/>
    <property type="evidence" value="ECO:0007669"/>
    <property type="project" value="InterPro"/>
</dbReference>
<dbReference type="InterPro" id="IPR029016">
    <property type="entry name" value="GAF-like_dom_sf"/>
</dbReference>
<dbReference type="SMART" id="SM00065">
    <property type="entry name" value="GAF"/>
    <property type="match status" value="1"/>
</dbReference>
<dbReference type="GO" id="GO:0000160">
    <property type="term" value="P:phosphorelay signal transduction system"/>
    <property type="evidence" value="ECO:0007669"/>
    <property type="project" value="UniProtKB-KW"/>
</dbReference>
<comment type="caution">
    <text evidence="8">The sequence shown here is derived from an EMBL/GenBank/DDBJ whole genome shotgun (WGS) entry which is preliminary data.</text>
</comment>